<dbReference type="AlphaFoldDB" id="A0A3S6K725"/>
<reference evidence="4" key="1">
    <citation type="submission" date="2016-07" db="EMBL/GenBank/DDBJ databases">
        <title>Mitochondrial genome evolution in stichotrich ciliates.</title>
        <authorList>
            <person name="Chen X."/>
            <person name="Landweber L."/>
        </authorList>
    </citation>
    <scope>NUCLEOTIDE SEQUENCE</scope>
</reference>
<dbReference type="Pfam" id="PF00238">
    <property type="entry name" value="Ribosomal_L14"/>
    <property type="match status" value="1"/>
</dbReference>
<evidence type="ECO:0000256" key="3">
    <source>
        <dbReference type="ARBA" id="ARBA00023274"/>
    </source>
</evidence>
<dbReference type="HAMAP" id="MF_01367">
    <property type="entry name" value="Ribosomal_uL14"/>
    <property type="match status" value="1"/>
</dbReference>
<dbReference type="InterPro" id="IPR000218">
    <property type="entry name" value="Ribosomal_uL14"/>
</dbReference>
<geneLocation type="mitochondrion" evidence="4"/>
<name>A0A3S6K725_9STIC</name>
<keyword evidence="2 4" id="KW-0689">Ribosomal protein</keyword>
<evidence type="ECO:0000313" key="4">
    <source>
        <dbReference type="EMBL" id="ASY95700.1"/>
    </source>
</evidence>
<keyword evidence="4" id="KW-0496">Mitochondrion</keyword>
<evidence type="ECO:0000256" key="2">
    <source>
        <dbReference type="ARBA" id="ARBA00022980"/>
    </source>
</evidence>
<dbReference type="Gene3D" id="2.40.150.20">
    <property type="entry name" value="Ribosomal protein L14"/>
    <property type="match status" value="1"/>
</dbReference>
<accession>A0A3S6K725</accession>
<organism evidence="4">
    <name type="scientific">Paraurostyla sp</name>
    <dbReference type="NCBI Taxonomy" id="6014"/>
    <lineage>
        <taxon>Eukaryota</taxon>
        <taxon>Sar</taxon>
        <taxon>Alveolata</taxon>
        <taxon>Ciliophora</taxon>
        <taxon>Intramacronucleata</taxon>
        <taxon>Spirotrichea</taxon>
        <taxon>Stichotrichia</taxon>
        <taxon>Stichotrichida</taxon>
        <taxon>Amphisiellidae</taxon>
        <taxon>Paraurostyla</taxon>
    </lineage>
</organism>
<dbReference type="GO" id="GO:0005840">
    <property type="term" value="C:ribosome"/>
    <property type="evidence" value="ECO:0007669"/>
    <property type="project" value="UniProtKB-KW"/>
</dbReference>
<proteinExistence type="inferred from homology"/>
<dbReference type="SMART" id="SM01374">
    <property type="entry name" value="Ribosomal_L14"/>
    <property type="match status" value="1"/>
</dbReference>
<dbReference type="InterPro" id="IPR036853">
    <property type="entry name" value="Ribosomal_uL14_sf"/>
</dbReference>
<dbReference type="SUPFAM" id="SSF50193">
    <property type="entry name" value="Ribosomal protein L14"/>
    <property type="match status" value="1"/>
</dbReference>
<keyword evidence="3" id="KW-0687">Ribonucleoprotein</keyword>
<dbReference type="EMBL" id="KX524143">
    <property type="protein sequence ID" value="ASY95700.1"/>
    <property type="molecule type" value="Genomic_DNA"/>
</dbReference>
<dbReference type="GO" id="GO:1990904">
    <property type="term" value="C:ribonucleoprotein complex"/>
    <property type="evidence" value="ECO:0007669"/>
    <property type="project" value="UniProtKB-KW"/>
</dbReference>
<evidence type="ECO:0000256" key="1">
    <source>
        <dbReference type="ARBA" id="ARBA00010745"/>
    </source>
</evidence>
<comment type="similarity">
    <text evidence="1">Belongs to the universal ribosomal protein uL14 family.</text>
</comment>
<dbReference type="GO" id="GO:0003735">
    <property type="term" value="F:structural constituent of ribosome"/>
    <property type="evidence" value="ECO:0007669"/>
    <property type="project" value="InterPro"/>
</dbReference>
<dbReference type="CDD" id="cd00337">
    <property type="entry name" value="Ribosomal_uL14"/>
    <property type="match status" value="1"/>
</dbReference>
<sequence length="131" mass="15641">MIEMIFKETWLSVSDNTNVRWLQAFQLYKGFNRKITKIGFFIKGTAKIVEPPRIEYKGFKVKFNKKGDICRALIIRTKFKIYRKNGGSLQFRKNNIILLKKKQDLKSKYLYGPVPLQIKRKKFINLFKFVI</sequence>
<dbReference type="GO" id="GO:0006412">
    <property type="term" value="P:translation"/>
    <property type="evidence" value="ECO:0007669"/>
    <property type="project" value="InterPro"/>
</dbReference>
<protein>
    <submittedName>
        <fullName evidence="4">Ribosomal protein L14</fullName>
    </submittedName>
</protein>
<gene>
    <name evidence="4" type="primary">rpl14</name>
</gene>